<dbReference type="EMBL" id="CP138359">
    <property type="protein sequence ID" value="WPF81621.1"/>
    <property type="molecule type" value="Genomic_DNA"/>
</dbReference>
<organism evidence="8 9">
    <name type="scientific">Sanguibacter biliveldensis</name>
    <dbReference type="NCBI Taxonomy" id="3030830"/>
    <lineage>
        <taxon>Bacteria</taxon>
        <taxon>Bacillati</taxon>
        <taxon>Actinomycetota</taxon>
        <taxon>Actinomycetes</taxon>
        <taxon>Micrococcales</taxon>
        <taxon>Sanguibacteraceae</taxon>
        <taxon>Sanguibacter</taxon>
    </lineage>
</organism>
<dbReference type="InterPro" id="IPR013325">
    <property type="entry name" value="RNA_pol_sigma_r2"/>
</dbReference>
<keyword evidence="2" id="KW-0805">Transcription regulation</keyword>
<dbReference type="GO" id="GO:0003677">
    <property type="term" value="F:DNA binding"/>
    <property type="evidence" value="ECO:0007669"/>
    <property type="project" value="InterPro"/>
</dbReference>
<keyword evidence="9" id="KW-1185">Reference proteome</keyword>
<feature type="compositionally biased region" description="Basic and acidic residues" evidence="5">
    <location>
        <begin position="178"/>
        <end position="188"/>
    </location>
</feature>
<sequence length="188" mass="20573">MDRPDHRAFTALYSAHYGAVLGFVRRRLPDASVEDVVADVFTTAWRRIDDVPDEPRPWLFGVARNTLLSAQRGHARRAALSVRIASHPSGPAPDHSDGVADSLDLVAAWQRLSAAHQEAIALVTHDGLTGAEAARVLGCSRSAFSVRLVRARRALRTFLDIEARAGSRPEISSNDTSRLSKEMTREAL</sequence>
<evidence type="ECO:0000256" key="2">
    <source>
        <dbReference type="ARBA" id="ARBA00023015"/>
    </source>
</evidence>
<proteinExistence type="inferred from homology"/>
<accession>A0AAF0Z736</accession>
<dbReference type="Proteomes" id="UP001304340">
    <property type="component" value="Chromosome"/>
</dbReference>
<dbReference type="GO" id="GO:0006352">
    <property type="term" value="P:DNA-templated transcription initiation"/>
    <property type="evidence" value="ECO:0007669"/>
    <property type="project" value="InterPro"/>
</dbReference>
<dbReference type="InterPro" id="IPR013324">
    <property type="entry name" value="RNA_pol_sigma_r3/r4-like"/>
</dbReference>
<dbReference type="InterPro" id="IPR039425">
    <property type="entry name" value="RNA_pol_sigma-70-like"/>
</dbReference>
<dbReference type="InterPro" id="IPR007627">
    <property type="entry name" value="RNA_pol_sigma70_r2"/>
</dbReference>
<dbReference type="PANTHER" id="PTHR43133:SF25">
    <property type="entry name" value="RNA POLYMERASE SIGMA FACTOR RFAY-RELATED"/>
    <property type="match status" value="1"/>
</dbReference>
<dbReference type="Pfam" id="PF04542">
    <property type="entry name" value="Sigma70_r2"/>
    <property type="match status" value="1"/>
</dbReference>
<evidence type="ECO:0000256" key="4">
    <source>
        <dbReference type="ARBA" id="ARBA00023163"/>
    </source>
</evidence>
<dbReference type="KEGG" id="sbil:SANBI_002924"/>
<reference evidence="9" key="1">
    <citation type="submission" date="2023-11" db="EMBL/GenBank/DDBJ databases">
        <authorList>
            <person name="Helweg L.P."/>
            <person name="Kiel A."/>
            <person name="Hitz F."/>
            <person name="Ruckert-Reed C."/>
            <person name="Busche T."/>
            <person name="Kaltschmidt B."/>
            <person name="Kaltschmidt C."/>
        </authorList>
    </citation>
    <scope>NUCLEOTIDE SEQUENCE [LARGE SCALE GENOMIC DNA]</scope>
    <source>
        <strain evidence="9">4.1</strain>
    </source>
</reference>
<evidence type="ECO:0000256" key="3">
    <source>
        <dbReference type="ARBA" id="ARBA00023082"/>
    </source>
</evidence>
<dbReference type="InterPro" id="IPR013249">
    <property type="entry name" value="RNA_pol_sigma70_r4_t2"/>
</dbReference>
<dbReference type="SUPFAM" id="SSF88659">
    <property type="entry name" value="Sigma3 and sigma4 domains of RNA polymerase sigma factors"/>
    <property type="match status" value="1"/>
</dbReference>
<name>A0AAF0Z736_9MICO</name>
<dbReference type="InterPro" id="IPR014284">
    <property type="entry name" value="RNA_pol_sigma-70_dom"/>
</dbReference>
<gene>
    <name evidence="8" type="ORF">SANBI_002924</name>
</gene>
<feature type="domain" description="RNA polymerase sigma factor 70 region 4 type 2" evidence="7">
    <location>
        <begin position="105"/>
        <end position="155"/>
    </location>
</feature>
<dbReference type="Gene3D" id="1.10.1740.10">
    <property type="match status" value="1"/>
</dbReference>
<feature type="region of interest" description="Disordered" evidence="5">
    <location>
        <begin position="168"/>
        <end position="188"/>
    </location>
</feature>
<dbReference type="RefSeq" id="WP_319156300.1">
    <property type="nucleotide sequence ID" value="NZ_CP138359.1"/>
</dbReference>
<dbReference type="Pfam" id="PF08281">
    <property type="entry name" value="Sigma70_r4_2"/>
    <property type="match status" value="1"/>
</dbReference>
<evidence type="ECO:0000256" key="1">
    <source>
        <dbReference type="ARBA" id="ARBA00010641"/>
    </source>
</evidence>
<protein>
    <submittedName>
        <fullName evidence="8">Sigma-70 family RNA polymerase sigma factor</fullName>
    </submittedName>
</protein>
<evidence type="ECO:0000256" key="5">
    <source>
        <dbReference type="SAM" id="MobiDB-lite"/>
    </source>
</evidence>
<dbReference type="NCBIfam" id="TIGR02937">
    <property type="entry name" value="sigma70-ECF"/>
    <property type="match status" value="1"/>
</dbReference>
<dbReference type="SUPFAM" id="SSF88946">
    <property type="entry name" value="Sigma2 domain of RNA polymerase sigma factors"/>
    <property type="match status" value="1"/>
</dbReference>
<evidence type="ECO:0000313" key="9">
    <source>
        <dbReference type="Proteomes" id="UP001304340"/>
    </source>
</evidence>
<evidence type="ECO:0000259" key="7">
    <source>
        <dbReference type="Pfam" id="PF08281"/>
    </source>
</evidence>
<evidence type="ECO:0000259" key="6">
    <source>
        <dbReference type="Pfam" id="PF04542"/>
    </source>
</evidence>
<dbReference type="PANTHER" id="PTHR43133">
    <property type="entry name" value="RNA POLYMERASE ECF-TYPE SIGMA FACTO"/>
    <property type="match status" value="1"/>
</dbReference>
<feature type="domain" description="RNA polymerase sigma-70 region 2" evidence="6">
    <location>
        <begin position="12"/>
        <end position="76"/>
    </location>
</feature>
<dbReference type="Gene3D" id="1.10.10.10">
    <property type="entry name" value="Winged helix-like DNA-binding domain superfamily/Winged helix DNA-binding domain"/>
    <property type="match status" value="1"/>
</dbReference>
<dbReference type="GO" id="GO:0016987">
    <property type="term" value="F:sigma factor activity"/>
    <property type="evidence" value="ECO:0007669"/>
    <property type="project" value="UniProtKB-KW"/>
</dbReference>
<evidence type="ECO:0000313" key="8">
    <source>
        <dbReference type="EMBL" id="WPF81621.1"/>
    </source>
</evidence>
<comment type="similarity">
    <text evidence="1">Belongs to the sigma-70 factor family. ECF subfamily.</text>
</comment>
<dbReference type="AlphaFoldDB" id="A0AAF0Z736"/>
<keyword evidence="3" id="KW-0731">Sigma factor</keyword>
<keyword evidence="4" id="KW-0804">Transcription</keyword>
<dbReference type="InterPro" id="IPR036388">
    <property type="entry name" value="WH-like_DNA-bd_sf"/>
</dbReference>